<name>A0A4U5M0F0_STECR</name>
<dbReference type="Proteomes" id="UP000298663">
    <property type="component" value="Unassembled WGS sequence"/>
</dbReference>
<sequence>MLRLPISAKKARKNEPKWAKTVQNEWNWMRQRSATLAMLSTAPTRHGFRQTWAQNVADDLLHNPQSYTSNF</sequence>
<keyword evidence="2" id="KW-1185">Reference proteome</keyword>
<reference evidence="1 2" key="1">
    <citation type="journal article" date="2015" name="Genome Biol.">
        <title>Comparative genomics of Steinernema reveals deeply conserved gene regulatory networks.</title>
        <authorList>
            <person name="Dillman A.R."/>
            <person name="Macchietto M."/>
            <person name="Porter C.F."/>
            <person name="Rogers A."/>
            <person name="Williams B."/>
            <person name="Antoshechkin I."/>
            <person name="Lee M.M."/>
            <person name="Goodwin Z."/>
            <person name="Lu X."/>
            <person name="Lewis E.E."/>
            <person name="Goodrich-Blair H."/>
            <person name="Stock S.P."/>
            <person name="Adams B.J."/>
            <person name="Sternberg P.W."/>
            <person name="Mortazavi A."/>
        </authorList>
    </citation>
    <scope>NUCLEOTIDE SEQUENCE [LARGE SCALE GENOMIC DNA]</scope>
    <source>
        <strain evidence="1 2">ALL</strain>
    </source>
</reference>
<dbReference type="EMBL" id="AZBU02000010">
    <property type="protein sequence ID" value="TKR62126.1"/>
    <property type="molecule type" value="Genomic_DNA"/>
</dbReference>
<evidence type="ECO:0000313" key="1">
    <source>
        <dbReference type="EMBL" id="TKR62126.1"/>
    </source>
</evidence>
<accession>A0A4U5M0F0</accession>
<dbReference type="AlphaFoldDB" id="A0A4U5M0F0"/>
<gene>
    <name evidence="1" type="ORF">L596_026125</name>
</gene>
<reference evidence="1 2" key="2">
    <citation type="journal article" date="2019" name="G3 (Bethesda)">
        <title>Hybrid Assembly of the Genome of the Entomopathogenic Nematode Steinernema carpocapsae Identifies the X-Chromosome.</title>
        <authorList>
            <person name="Serra L."/>
            <person name="Macchietto M."/>
            <person name="Macias-Munoz A."/>
            <person name="McGill C.J."/>
            <person name="Rodriguez I.M."/>
            <person name="Rodriguez B."/>
            <person name="Murad R."/>
            <person name="Mortazavi A."/>
        </authorList>
    </citation>
    <scope>NUCLEOTIDE SEQUENCE [LARGE SCALE GENOMIC DNA]</scope>
    <source>
        <strain evidence="1 2">ALL</strain>
    </source>
</reference>
<organism evidence="1 2">
    <name type="scientific">Steinernema carpocapsae</name>
    <name type="common">Entomopathogenic nematode</name>
    <dbReference type="NCBI Taxonomy" id="34508"/>
    <lineage>
        <taxon>Eukaryota</taxon>
        <taxon>Metazoa</taxon>
        <taxon>Ecdysozoa</taxon>
        <taxon>Nematoda</taxon>
        <taxon>Chromadorea</taxon>
        <taxon>Rhabditida</taxon>
        <taxon>Tylenchina</taxon>
        <taxon>Panagrolaimomorpha</taxon>
        <taxon>Strongyloidoidea</taxon>
        <taxon>Steinernematidae</taxon>
        <taxon>Steinernema</taxon>
    </lineage>
</organism>
<comment type="caution">
    <text evidence="1">The sequence shown here is derived from an EMBL/GenBank/DDBJ whole genome shotgun (WGS) entry which is preliminary data.</text>
</comment>
<protein>
    <submittedName>
        <fullName evidence="1">Uncharacterized protein</fullName>
    </submittedName>
</protein>
<evidence type="ECO:0000313" key="2">
    <source>
        <dbReference type="Proteomes" id="UP000298663"/>
    </source>
</evidence>
<proteinExistence type="predicted"/>